<dbReference type="GO" id="GO:0051701">
    <property type="term" value="P:biological process involved in interaction with host"/>
    <property type="evidence" value="ECO:0007669"/>
    <property type="project" value="TreeGrafter"/>
</dbReference>
<comment type="similarity">
    <text evidence="3 11">Belongs to the long-chain O-acyltransferase family.</text>
</comment>
<dbReference type="InterPro" id="IPR045034">
    <property type="entry name" value="O-acyltransferase_WSD1-like"/>
</dbReference>
<dbReference type="OrthoDB" id="9810950at2"/>
<evidence type="ECO:0000256" key="5">
    <source>
        <dbReference type="ARBA" id="ARBA00022516"/>
    </source>
</evidence>
<dbReference type="GO" id="GO:0006071">
    <property type="term" value="P:glycerol metabolic process"/>
    <property type="evidence" value="ECO:0007669"/>
    <property type="project" value="UniProtKB-KW"/>
</dbReference>
<comment type="caution">
    <text evidence="14">The sequence shown here is derived from an EMBL/GenBank/DDBJ whole genome shotgun (WGS) entry which is preliminary data.</text>
</comment>
<comment type="pathway">
    <text evidence="1 11">Glycerolipid metabolism; triacylglycerol biosynthesis.</text>
</comment>
<accession>A0A5M7C9A9</accession>
<keyword evidence="5 11" id="KW-0444">Lipid biosynthesis</keyword>
<sequence length="441" mass="46969">MMTSGISTIDWAFLCVERETAPMHLGAVAVFAPRGEADRLRLLELLAERARRIARLRLRLHRSWMQPCWTEVPRFDATAHVHGHQVPAPGGRAELAELVAELTAEPLDRTRPLWELHLITGLEDGRFAVLVKFHHALVDGRDAVQVGLGLLDGSAPERSAAHPPRSPIGEVVGLLGRPQQLLGTVRSTLAKSGESLGIASSVVRSVRFPPPDSPLRASGSAARRVALVPLDLAELRQIRARHGGTTNDVVLAVIAGALRRWLTARGHDLGELPVRVLVPVCRRRANRPNGGNNQLSGYLCELPLAEPDPVARLRAIRAEMARNKSAGPQRGPGAFPVLAGRVPQLVHQVAGPLAGQGAALLFDAVITNVPLPNFPATLDGAELAELYPVAPLAAGHALAVAVSQFNGAVHVGVQANRAAVPDLEEFREGLPLAVAELADGG</sequence>
<feature type="domain" description="O-acyltransferase WSD1 C-terminal" evidence="13">
    <location>
        <begin position="293"/>
        <end position="430"/>
    </location>
</feature>
<dbReference type="GO" id="GO:0004144">
    <property type="term" value="F:diacylglycerol O-acyltransferase activity"/>
    <property type="evidence" value="ECO:0007669"/>
    <property type="project" value="UniProtKB-EC"/>
</dbReference>
<evidence type="ECO:0000256" key="3">
    <source>
        <dbReference type="ARBA" id="ARBA00009587"/>
    </source>
</evidence>
<dbReference type="EC" id="2.3.1.20" evidence="4 11"/>
<dbReference type="PANTHER" id="PTHR31650:SF1">
    <property type="entry name" value="WAX ESTER SYNTHASE_DIACYLGLYCEROL ACYLTRANSFERASE 4-RELATED"/>
    <property type="match status" value="1"/>
</dbReference>
<dbReference type="InterPro" id="IPR004255">
    <property type="entry name" value="O-acyltransferase_WSD1_N"/>
</dbReference>
<evidence type="ECO:0000256" key="10">
    <source>
        <dbReference type="ARBA" id="ARBA00048109"/>
    </source>
</evidence>
<evidence type="ECO:0000256" key="4">
    <source>
        <dbReference type="ARBA" id="ARBA00013244"/>
    </source>
</evidence>
<dbReference type="GO" id="GO:0019432">
    <property type="term" value="P:triglyceride biosynthetic process"/>
    <property type="evidence" value="ECO:0007669"/>
    <property type="project" value="UniProtKB-UniPathway"/>
</dbReference>
<evidence type="ECO:0000256" key="2">
    <source>
        <dbReference type="ARBA" id="ARBA00005189"/>
    </source>
</evidence>
<dbReference type="Pfam" id="PF03007">
    <property type="entry name" value="WS_DGAT_cat"/>
    <property type="match status" value="1"/>
</dbReference>
<dbReference type="InterPro" id="IPR023213">
    <property type="entry name" value="CAT-like_dom_sf"/>
</dbReference>
<comment type="pathway">
    <text evidence="2">Lipid metabolism.</text>
</comment>
<comment type="catalytic activity">
    <reaction evidence="10 11">
        <text>an acyl-CoA + a 1,2-diacyl-sn-glycerol = a triacyl-sn-glycerol + CoA</text>
        <dbReference type="Rhea" id="RHEA:10868"/>
        <dbReference type="ChEBI" id="CHEBI:17815"/>
        <dbReference type="ChEBI" id="CHEBI:57287"/>
        <dbReference type="ChEBI" id="CHEBI:58342"/>
        <dbReference type="ChEBI" id="CHEBI:64615"/>
        <dbReference type="EC" id="2.3.1.20"/>
    </reaction>
</comment>
<evidence type="ECO:0000259" key="12">
    <source>
        <dbReference type="Pfam" id="PF03007"/>
    </source>
</evidence>
<organism evidence="14 15">
    <name type="scientific">Saccharopolyspora hirsuta</name>
    <dbReference type="NCBI Taxonomy" id="1837"/>
    <lineage>
        <taxon>Bacteria</taxon>
        <taxon>Bacillati</taxon>
        <taxon>Actinomycetota</taxon>
        <taxon>Actinomycetes</taxon>
        <taxon>Pseudonocardiales</taxon>
        <taxon>Pseudonocardiaceae</taxon>
        <taxon>Saccharopolyspora</taxon>
    </lineage>
</organism>
<evidence type="ECO:0000313" key="14">
    <source>
        <dbReference type="EMBL" id="KAA5838353.1"/>
    </source>
</evidence>
<evidence type="ECO:0000256" key="1">
    <source>
        <dbReference type="ARBA" id="ARBA00004771"/>
    </source>
</evidence>
<evidence type="ECO:0000259" key="13">
    <source>
        <dbReference type="Pfam" id="PF06974"/>
    </source>
</evidence>
<proteinExistence type="inferred from homology"/>
<dbReference type="GO" id="GO:0001666">
    <property type="term" value="P:response to hypoxia"/>
    <property type="evidence" value="ECO:0007669"/>
    <property type="project" value="TreeGrafter"/>
</dbReference>
<dbReference type="EMBL" id="VWPH01000001">
    <property type="protein sequence ID" value="KAA5838353.1"/>
    <property type="molecule type" value="Genomic_DNA"/>
</dbReference>
<keyword evidence="7 11" id="KW-0319">Glycerol metabolism</keyword>
<name>A0A5M7C9A9_SACHI</name>
<feature type="domain" description="O-acyltransferase WSD1-like N-terminal" evidence="12">
    <location>
        <begin position="7"/>
        <end position="250"/>
    </location>
</feature>
<dbReference type="InterPro" id="IPR014292">
    <property type="entry name" value="Acyl_transf_WS/DGAT"/>
</dbReference>
<keyword evidence="9 11" id="KW-0012">Acyltransferase</keyword>
<keyword evidence="8 11" id="KW-0443">Lipid metabolism</keyword>
<dbReference type="Pfam" id="PF06974">
    <property type="entry name" value="WS_DGAT_C"/>
    <property type="match status" value="1"/>
</dbReference>
<dbReference type="Proteomes" id="UP000323946">
    <property type="component" value="Unassembled WGS sequence"/>
</dbReference>
<evidence type="ECO:0000256" key="11">
    <source>
        <dbReference type="RuleBase" id="RU361241"/>
    </source>
</evidence>
<dbReference type="NCBIfam" id="TIGR02946">
    <property type="entry name" value="acyl_WS_DGAT"/>
    <property type="match status" value="1"/>
</dbReference>
<dbReference type="PANTHER" id="PTHR31650">
    <property type="entry name" value="O-ACYLTRANSFERASE (WSD1-LIKE) FAMILY PROTEIN"/>
    <property type="match status" value="1"/>
</dbReference>
<gene>
    <name evidence="14" type="ORF">F1721_02645</name>
</gene>
<dbReference type="GO" id="GO:0071731">
    <property type="term" value="P:response to nitric oxide"/>
    <property type="evidence" value="ECO:0007669"/>
    <property type="project" value="TreeGrafter"/>
</dbReference>
<keyword evidence="15" id="KW-1185">Reference proteome</keyword>
<evidence type="ECO:0000256" key="8">
    <source>
        <dbReference type="ARBA" id="ARBA00023098"/>
    </source>
</evidence>
<dbReference type="GO" id="GO:0005886">
    <property type="term" value="C:plasma membrane"/>
    <property type="evidence" value="ECO:0007669"/>
    <property type="project" value="TreeGrafter"/>
</dbReference>
<protein>
    <recommendedName>
        <fullName evidence="4 11">Diacylglycerol O-acyltransferase</fullName>
        <ecNumber evidence="4 11">2.3.1.20</ecNumber>
    </recommendedName>
</protein>
<dbReference type="InterPro" id="IPR009721">
    <property type="entry name" value="O-acyltransferase_WSD1_C"/>
</dbReference>
<evidence type="ECO:0000256" key="7">
    <source>
        <dbReference type="ARBA" id="ARBA00022798"/>
    </source>
</evidence>
<evidence type="ECO:0000313" key="15">
    <source>
        <dbReference type="Proteomes" id="UP000323946"/>
    </source>
</evidence>
<dbReference type="SMR" id="A0A5M7C9A9"/>
<dbReference type="AlphaFoldDB" id="A0A5M7C9A9"/>
<dbReference type="UniPathway" id="UPA00282"/>
<evidence type="ECO:0000256" key="9">
    <source>
        <dbReference type="ARBA" id="ARBA00023315"/>
    </source>
</evidence>
<evidence type="ECO:0000256" key="6">
    <source>
        <dbReference type="ARBA" id="ARBA00022679"/>
    </source>
</evidence>
<dbReference type="SUPFAM" id="SSF52777">
    <property type="entry name" value="CoA-dependent acyltransferases"/>
    <property type="match status" value="2"/>
</dbReference>
<reference evidence="14 15" key="1">
    <citation type="submission" date="2019-09" db="EMBL/GenBank/DDBJ databases">
        <title>Draft genome sequence of the thermophilic Saccharopolyspora hirsuta VKM Ac-666T.</title>
        <authorList>
            <person name="Lobastova T.G."/>
            <person name="Fokina V."/>
            <person name="Bragin E.Y."/>
            <person name="Shtratnikova V.Y."/>
            <person name="Starodumova I.P."/>
            <person name="Tarlachkov S.V."/>
            <person name="Donova M.V."/>
        </authorList>
    </citation>
    <scope>NUCLEOTIDE SEQUENCE [LARGE SCALE GENOMIC DNA]</scope>
    <source>
        <strain evidence="14 15">VKM Ac-666</strain>
    </source>
</reference>
<keyword evidence="6 11" id="KW-0808">Transferase</keyword>
<dbReference type="Gene3D" id="3.30.559.10">
    <property type="entry name" value="Chloramphenicol acetyltransferase-like domain"/>
    <property type="match status" value="1"/>
</dbReference>